<reference evidence="10 11" key="1">
    <citation type="submission" date="2016-10" db="EMBL/GenBank/DDBJ databases">
        <authorList>
            <person name="de Groot N.N."/>
        </authorList>
    </citation>
    <scope>NUCLEOTIDE SEQUENCE [LARGE SCALE GENOMIC DNA]</scope>
    <source>
        <strain evidence="10 11">AR40</strain>
    </source>
</reference>
<keyword evidence="7" id="KW-0067">ATP-binding</keyword>
<keyword evidence="12" id="KW-1185">Reference proteome</keyword>
<dbReference type="EMBL" id="FOGJ01000001">
    <property type="protein sequence ID" value="SER02044.1"/>
    <property type="molecule type" value="Genomic_DNA"/>
</dbReference>
<dbReference type="eggNOG" id="COG1940">
    <property type="taxonomic scope" value="Bacteria"/>
</dbReference>
<dbReference type="Proteomes" id="UP000182584">
    <property type="component" value="Unassembled WGS sequence"/>
</dbReference>
<dbReference type="AlphaFoldDB" id="A0A1H9KS76"/>
<evidence type="ECO:0000256" key="7">
    <source>
        <dbReference type="ARBA" id="ARBA00022840"/>
    </source>
</evidence>
<gene>
    <name evidence="9" type="ORF">CPT75_05100</name>
    <name evidence="10" type="ORF">SAMN04487884_101154</name>
</gene>
<dbReference type="EC" id="2.7.1.2" evidence="2"/>
<dbReference type="NCBIfam" id="TIGR00744">
    <property type="entry name" value="ROK_glcA_fam"/>
    <property type="match status" value="1"/>
</dbReference>
<evidence type="ECO:0000256" key="6">
    <source>
        <dbReference type="ARBA" id="ARBA00022777"/>
    </source>
</evidence>
<dbReference type="SUPFAM" id="SSF53067">
    <property type="entry name" value="Actin-like ATPase domain"/>
    <property type="match status" value="1"/>
</dbReference>
<dbReference type="GO" id="GO:0004340">
    <property type="term" value="F:glucokinase activity"/>
    <property type="evidence" value="ECO:0007669"/>
    <property type="project" value="UniProtKB-EC"/>
</dbReference>
<name>A0A1H9KS76_BUTFI</name>
<dbReference type="EMBL" id="NXNG01000001">
    <property type="protein sequence ID" value="PWT26543.1"/>
    <property type="molecule type" value="Genomic_DNA"/>
</dbReference>
<dbReference type="RefSeq" id="WP_022756073.1">
    <property type="nucleotide sequence ID" value="NZ_CM009896.1"/>
</dbReference>
<keyword evidence="6 10" id="KW-0418">Kinase</keyword>
<dbReference type="GO" id="GO:0005737">
    <property type="term" value="C:cytoplasm"/>
    <property type="evidence" value="ECO:0007669"/>
    <property type="project" value="InterPro"/>
</dbReference>
<dbReference type="InterPro" id="IPR004654">
    <property type="entry name" value="ROK_glcA"/>
</dbReference>
<keyword evidence="4" id="KW-0808">Transferase</keyword>
<proteinExistence type="inferred from homology"/>
<dbReference type="OrthoDB" id="9810372at2"/>
<accession>A0A1H9KS76</accession>
<dbReference type="Proteomes" id="UP000245488">
    <property type="component" value="Chromosome"/>
</dbReference>
<dbReference type="InterPro" id="IPR043129">
    <property type="entry name" value="ATPase_NBD"/>
</dbReference>
<dbReference type="GO" id="GO:0006096">
    <property type="term" value="P:glycolytic process"/>
    <property type="evidence" value="ECO:0007669"/>
    <property type="project" value="InterPro"/>
</dbReference>
<dbReference type="InterPro" id="IPR049874">
    <property type="entry name" value="ROK_cs"/>
</dbReference>
<reference evidence="9 12" key="2">
    <citation type="submission" date="2017-09" db="EMBL/GenBank/DDBJ databases">
        <title>High-quality draft genome sequence of Butyrivibrio fibrisolvens INBov1, isolated from cow rumen.</title>
        <authorList>
            <person name="Rodriguez Hernaez J."/>
            <person name="Rivarola M."/>
            <person name="Paniego N."/>
            <person name="Cravero S."/>
            <person name="Ceron Cucchi M."/>
            <person name="Martinez M.C."/>
        </authorList>
    </citation>
    <scope>NUCLEOTIDE SEQUENCE [LARGE SCALE GENOMIC DNA]</scope>
    <source>
        <strain evidence="9 12">INBov1</strain>
    </source>
</reference>
<evidence type="ECO:0000256" key="8">
    <source>
        <dbReference type="ARBA" id="ARBA00032386"/>
    </source>
</evidence>
<evidence type="ECO:0000256" key="2">
    <source>
        <dbReference type="ARBA" id="ARBA00012323"/>
    </source>
</evidence>
<evidence type="ECO:0000256" key="5">
    <source>
        <dbReference type="ARBA" id="ARBA00022741"/>
    </source>
</evidence>
<dbReference type="PANTHER" id="PTHR18964">
    <property type="entry name" value="ROK (REPRESSOR, ORF, KINASE) FAMILY"/>
    <property type="match status" value="1"/>
</dbReference>
<dbReference type="Pfam" id="PF00480">
    <property type="entry name" value="ROK"/>
    <property type="match status" value="1"/>
</dbReference>
<evidence type="ECO:0000313" key="12">
    <source>
        <dbReference type="Proteomes" id="UP000245488"/>
    </source>
</evidence>
<dbReference type="Gene3D" id="3.30.420.40">
    <property type="match status" value="2"/>
</dbReference>
<evidence type="ECO:0000256" key="3">
    <source>
        <dbReference type="ARBA" id="ARBA00014701"/>
    </source>
</evidence>
<organism evidence="10 11">
    <name type="scientific">Butyrivibrio fibrisolvens</name>
    <dbReference type="NCBI Taxonomy" id="831"/>
    <lineage>
        <taxon>Bacteria</taxon>
        <taxon>Bacillati</taxon>
        <taxon>Bacillota</taxon>
        <taxon>Clostridia</taxon>
        <taxon>Lachnospirales</taxon>
        <taxon>Lachnospiraceae</taxon>
        <taxon>Butyrivibrio</taxon>
    </lineage>
</organism>
<evidence type="ECO:0000256" key="1">
    <source>
        <dbReference type="ARBA" id="ARBA00006479"/>
    </source>
</evidence>
<evidence type="ECO:0000256" key="4">
    <source>
        <dbReference type="ARBA" id="ARBA00022679"/>
    </source>
</evidence>
<evidence type="ECO:0000313" key="10">
    <source>
        <dbReference type="EMBL" id="SER02044.1"/>
    </source>
</evidence>
<evidence type="ECO:0000313" key="9">
    <source>
        <dbReference type="EMBL" id="PWT26543.1"/>
    </source>
</evidence>
<dbReference type="GO" id="GO:0005524">
    <property type="term" value="F:ATP binding"/>
    <property type="evidence" value="ECO:0007669"/>
    <property type="project" value="UniProtKB-KW"/>
</dbReference>
<evidence type="ECO:0000313" key="11">
    <source>
        <dbReference type="Proteomes" id="UP000182584"/>
    </source>
</evidence>
<comment type="similarity">
    <text evidence="1">Belongs to the ROK (NagC/XylR) family.</text>
</comment>
<dbReference type="PANTHER" id="PTHR18964:SF149">
    <property type="entry name" value="BIFUNCTIONAL UDP-N-ACETYLGLUCOSAMINE 2-EPIMERASE_N-ACETYLMANNOSAMINE KINASE"/>
    <property type="match status" value="1"/>
</dbReference>
<keyword evidence="5" id="KW-0547">Nucleotide-binding</keyword>
<dbReference type="InterPro" id="IPR000600">
    <property type="entry name" value="ROK"/>
</dbReference>
<sequence>MKYAFGVDIGGTTVKMGLLDYEGNIEESWEIPTRTEDNGENILPDIASSIKAKIEEKGLNKEDIAGVGVGAPGAVDSNGVIFQAVNIGWGRKNLQEELEKLVELPVKAGNDANVAALGEAWRGGGRGHSDMLMVTLGTGVGGGIIIGGKIVNGVAGSGGEIGHIHIEDNETKKCGCGNKGCFEQYASATGIVLLASRILGATDKDSVLRRGQLSSKGIFDAAKAGDELAVEITKKYGYYLGKGLAICATILNPEVIVIGGGVSKCGEIIFDLLKPSFEEYVFEGCQETAFALAELGNNAGICGAAKMVIGD</sequence>
<dbReference type="PROSITE" id="PS01125">
    <property type="entry name" value="ROK"/>
    <property type="match status" value="1"/>
</dbReference>
<protein>
    <recommendedName>
        <fullName evidence="3">Glucokinase</fullName>
        <ecNumber evidence="2">2.7.1.2</ecNumber>
    </recommendedName>
    <alternativeName>
        <fullName evidence="8">Glucose kinase</fullName>
    </alternativeName>
</protein>